<proteinExistence type="inferred from homology"/>
<dbReference type="InterPro" id="IPR014756">
    <property type="entry name" value="Ig_E-set"/>
</dbReference>
<keyword evidence="4" id="KW-0547">Nucleotide-binding</keyword>
<evidence type="ECO:0000256" key="11">
    <source>
        <dbReference type="PROSITE-ProRule" id="PRU00087"/>
    </source>
</evidence>
<evidence type="ECO:0000256" key="8">
    <source>
        <dbReference type="ARBA" id="ARBA00043952"/>
    </source>
</evidence>
<feature type="signal peptide" evidence="13">
    <location>
        <begin position="1"/>
        <end position="25"/>
    </location>
</feature>
<dbReference type="PANTHER" id="PTHR45709">
    <property type="entry name" value="LARGE SUBUNIT GTPASE 1 HOMOLOG-RELATED"/>
    <property type="match status" value="1"/>
</dbReference>
<feature type="chain" id="PRO_5004655803" description="Large subunit GTPase 1 homolog" evidence="13">
    <location>
        <begin position="26"/>
        <end position="1119"/>
    </location>
</feature>
<evidence type="ECO:0000256" key="6">
    <source>
        <dbReference type="ARBA" id="ARBA00023134"/>
    </source>
</evidence>
<dbReference type="Proteomes" id="UP000030742">
    <property type="component" value="Unassembled WGS sequence"/>
</dbReference>
<keyword evidence="13" id="KW-0732">Signal</keyword>
<evidence type="ECO:0000256" key="9">
    <source>
        <dbReference type="ARBA" id="ARBA00047553"/>
    </source>
</evidence>
<feature type="compositionally biased region" description="Basic residues" evidence="12">
    <location>
        <begin position="1100"/>
        <end position="1113"/>
    </location>
</feature>
<dbReference type="GO" id="GO:0005829">
    <property type="term" value="C:cytosol"/>
    <property type="evidence" value="ECO:0007669"/>
    <property type="project" value="TreeGrafter"/>
</dbReference>
<dbReference type="Gene3D" id="1.10.1580.10">
    <property type="match status" value="1"/>
</dbReference>
<keyword evidence="6" id="KW-0342">GTP-binding</keyword>
<dbReference type="Pfam" id="PF01926">
    <property type="entry name" value="MMR_HSR1"/>
    <property type="match status" value="1"/>
</dbReference>
<dbReference type="GO" id="GO:0005525">
    <property type="term" value="F:GTP binding"/>
    <property type="evidence" value="ECO:0007669"/>
    <property type="project" value="UniProtKB-KW"/>
</dbReference>
<feature type="repeat" description="Filamin" evidence="11">
    <location>
        <begin position="28"/>
        <end position="136"/>
    </location>
</feature>
<evidence type="ECO:0000313" key="15">
    <source>
        <dbReference type="EMBL" id="ERL85308.1"/>
    </source>
</evidence>
<comment type="similarity">
    <text evidence="2">Belongs to the KDELC family.</text>
</comment>
<dbReference type="STRING" id="77166.U4TZ54"/>
<name>U4TZ54_DENPD</name>
<keyword evidence="3" id="KW-0963">Cytoplasm</keyword>
<dbReference type="SMART" id="SM00672">
    <property type="entry name" value="CAP10"/>
    <property type="match status" value="1"/>
</dbReference>
<evidence type="ECO:0000256" key="12">
    <source>
        <dbReference type="SAM" id="MobiDB-lite"/>
    </source>
</evidence>
<keyword evidence="5" id="KW-0378">Hydrolase</keyword>
<comment type="pathway">
    <text evidence="8">Protein modification.</text>
</comment>
<dbReference type="PROSITE" id="PS50194">
    <property type="entry name" value="FILAMIN_REPEAT"/>
    <property type="match status" value="1"/>
</dbReference>
<gene>
    <name evidence="15" type="ORF">D910_02729</name>
</gene>
<dbReference type="GO" id="GO:0000054">
    <property type="term" value="P:ribosomal subunit export from nucleus"/>
    <property type="evidence" value="ECO:0007669"/>
    <property type="project" value="TreeGrafter"/>
</dbReference>
<dbReference type="Pfam" id="PF05686">
    <property type="entry name" value="Glyco_transf_90"/>
    <property type="match status" value="1"/>
</dbReference>
<sequence length="1119" mass="127950">MNKAKVKLKVASIFWAVLFNAMCLADGNGAVDRGLFEIWGPGLESQNIVMPARYFFIRLLNYNKESVPDKFESNFQITINGGTEQNKPCRIWSNILNRKDGSLIVRYKVYDQCSRLEISVKYQQQHVAESPYLVEGLINPDSCYCPKENIDGAIDSWKCKALPAQIRADFEPFQKIDWDVTRPKVIKQFDKPHSVSLCHYVIKDNQVYRKCYGNYVGFNMFSDSILLSLTRKAAVPDLEFFVNLGDWPLSAQHLEDKLPIFSWCGSADTNDIIMPTYELTESALENMGRVMLDMLSVQGNGEFPWNQRQSKLFWRGRDSNRHRLDLISLSRKHPELFNVSLTNFFFYRDEEDVYGPKTDHVSFFRFFDYKYQLAIDGTVAPYRTPFLLGGGSLIFKPHSKYYEYFYRDLQPNTHYVPVESNLSDLIERIQWAKANDAEAEKIARNGQEFANENLLPQHIFCYYFHLLNELSKVLESEVRVLDGMELVKQKNLSPCDCSQIKTAERDENMGKKSAKNSTLGRALIKDRFRGHHNRGTAAGDCMLHTTELDSKTKTNYQSVTEESQLDELLYKATMAGQFYETEQQDVRVLKGPAGVGLLSDAEYQKAQETHEKFRDSLKIPRRPTWTSAMSPSILDQLENESFWEWRKSLSKAQEANGFLLTPYEKNLEFWRQLWRVVERSDVVVQIVDARNPLLFRCEDLEKYVKEVSEYKLNMLLVNKADFLTPAQRQLWADYFYSVGVKVAFYSALEPAENSTTEQVAEGPQGSNINDKKELETDIKALEQAVEDEGAALTKIIAAVDALVAKSNCKEELEDFVNNDTRVLSREELIDLFHTMHKGPKVTADITTIGLVGYPNVGKSSTINSLLMAKKVSVSATPGKTKHFQTFYLDNDIILCDCPGLVMPSFVFTRADMVLNGILPIDQMRDHIPPISLVTQRIPRHVLEDMYGIMLPIPREDEEDPQRCSTAEEFLNAYAYNRGFMTAHGQPDGSRAARKVLKDYTSGKLVYCHAPPGVDQSTFTLYPERQKMKLLTRLVPPREARALQLGNVADPALSLVQTESHENLECLPIQRNHAKGVASLSIDGQSLGYSSAKPWKEFNKHKNKGKKEKARRKYAYLDQH</sequence>
<dbReference type="InterPro" id="IPR017868">
    <property type="entry name" value="Filamin/ABP280_repeat-like"/>
</dbReference>
<evidence type="ECO:0000256" key="10">
    <source>
        <dbReference type="ARBA" id="ARBA00049246"/>
    </source>
</evidence>
<dbReference type="Gene3D" id="2.60.40.10">
    <property type="entry name" value="Immunoglobulins"/>
    <property type="match status" value="1"/>
</dbReference>
<evidence type="ECO:0000256" key="7">
    <source>
        <dbReference type="ARBA" id="ARBA00040145"/>
    </source>
</evidence>
<organism evidence="15 16">
    <name type="scientific">Dendroctonus ponderosae</name>
    <name type="common">Mountain pine beetle</name>
    <dbReference type="NCBI Taxonomy" id="77166"/>
    <lineage>
        <taxon>Eukaryota</taxon>
        <taxon>Metazoa</taxon>
        <taxon>Ecdysozoa</taxon>
        <taxon>Arthropoda</taxon>
        <taxon>Hexapoda</taxon>
        <taxon>Insecta</taxon>
        <taxon>Pterygota</taxon>
        <taxon>Neoptera</taxon>
        <taxon>Endopterygota</taxon>
        <taxon>Coleoptera</taxon>
        <taxon>Polyphaga</taxon>
        <taxon>Cucujiformia</taxon>
        <taxon>Curculionidae</taxon>
        <taxon>Scolytinae</taxon>
        <taxon>Dendroctonus</taxon>
    </lineage>
</organism>
<dbReference type="SUPFAM" id="SSF81296">
    <property type="entry name" value="E set domains"/>
    <property type="match status" value="1"/>
</dbReference>
<evidence type="ECO:0000313" key="16">
    <source>
        <dbReference type="Proteomes" id="UP000030742"/>
    </source>
</evidence>
<dbReference type="OrthoDB" id="541052at2759"/>
<evidence type="ECO:0000256" key="1">
    <source>
        <dbReference type="ARBA" id="ARBA00004496"/>
    </source>
</evidence>
<feature type="region of interest" description="Disordered" evidence="12">
    <location>
        <begin position="1100"/>
        <end position="1119"/>
    </location>
</feature>
<comment type="catalytic activity">
    <reaction evidence="10">
        <text>L-seryl-[EGF-like domain protein] + UDP-alpha-D-glucose = 3-O-(beta-D-glucosyl)-L-seryl-[EGF-like domain protein] + UDP + H(+)</text>
        <dbReference type="Rhea" id="RHEA:58116"/>
        <dbReference type="Rhea" id="RHEA-COMP:14610"/>
        <dbReference type="Rhea" id="RHEA-COMP:16010"/>
        <dbReference type="ChEBI" id="CHEBI:15378"/>
        <dbReference type="ChEBI" id="CHEBI:29999"/>
        <dbReference type="ChEBI" id="CHEBI:58223"/>
        <dbReference type="ChEBI" id="CHEBI:58885"/>
        <dbReference type="ChEBI" id="CHEBI:140576"/>
    </reaction>
</comment>
<dbReference type="InterPro" id="IPR006073">
    <property type="entry name" value="GTP-bd"/>
</dbReference>
<evidence type="ECO:0000256" key="5">
    <source>
        <dbReference type="ARBA" id="ARBA00022801"/>
    </source>
</evidence>
<dbReference type="InterPro" id="IPR030378">
    <property type="entry name" value="G_CP_dom"/>
</dbReference>
<evidence type="ECO:0000256" key="3">
    <source>
        <dbReference type="ARBA" id="ARBA00022490"/>
    </source>
</evidence>
<accession>U4TZ54</accession>
<dbReference type="InterPro" id="IPR006598">
    <property type="entry name" value="CAP10"/>
</dbReference>
<comment type="subcellular location">
    <subcellularLocation>
        <location evidence="1">Cytoplasm</location>
    </subcellularLocation>
</comment>
<dbReference type="InterPro" id="IPR013783">
    <property type="entry name" value="Ig-like_fold"/>
</dbReference>
<dbReference type="SUPFAM" id="SSF52540">
    <property type="entry name" value="P-loop containing nucleoside triphosphate hydrolases"/>
    <property type="match status" value="1"/>
</dbReference>
<evidence type="ECO:0000256" key="13">
    <source>
        <dbReference type="SAM" id="SignalP"/>
    </source>
</evidence>
<protein>
    <recommendedName>
        <fullName evidence="7">Large subunit GTPase 1 homolog</fullName>
    </recommendedName>
</protein>
<dbReference type="EMBL" id="KB631675">
    <property type="protein sequence ID" value="ERL85308.1"/>
    <property type="molecule type" value="Genomic_DNA"/>
</dbReference>
<dbReference type="PROSITE" id="PS51721">
    <property type="entry name" value="G_CP"/>
    <property type="match status" value="1"/>
</dbReference>
<evidence type="ECO:0000259" key="14">
    <source>
        <dbReference type="PROSITE" id="PS51721"/>
    </source>
</evidence>
<dbReference type="AlphaFoldDB" id="U4TZ54"/>
<dbReference type="Gene3D" id="3.40.50.300">
    <property type="entry name" value="P-loop containing nucleotide triphosphate hydrolases"/>
    <property type="match status" value="1"/>
</dbReference>
<dbReference type="FunFam" id="1.10.1580.10:FF:000008">
    <property type="entry name" value="Large subunit GTPase 1"/>
    <property type="match status" value="1"/>
</dbReference>
<dbReference type="InterPro" id="IPR027417">
    <property type="entry name" value="P-loop_NTPase"/>
</dbReference>
<evidence type="ECO:0000256" key="2">
    <source>
        <dbReference type="ARBA" id="ARBA00006063"/>
    </source>
</evidence>
<dbReference type="InterPro" id="IPR043358">
    <property type="entry name" value="GNL1-like"/>
</dbReference>
<reference evidence="15 16" key="1">
    <citation type="journal article" date="2013" name="Genome Biol.">
        <title>Draft genome of the mountain pine beetle, Dendroctonus ponderosae Hopkins, a major forest pest.</title>
        <authorList>
            <person name="Keeling C.I."/>
            <person name="Yuen M.M."/>
            <person name="Liao N.Y."/>
            <person name="Docking T.R."/>
            <person name="Chan S.K."/>
            <person name="Taylor G.A."/>
            <person name="Palmquist D.L."/>
            <person name="Jackman S.D."/>
            <person name="Nguyen A."/>
            <person name="Li M."/>
            <person name="Henderson H."/>
            <person name="Janes J.K."/>
            <person name="Zhao Y."/>
            <person name="Pandoh P."/>
            <person name="Moore R."/>
            <person name="Sperling F.A."/>
            <person name="Huber D.P."/>
            <person name="Birol I."/>
            <person name="Jones S.J."/>
            <person name="Bohlmann J."/>
        </authorList>
    </citation>
    <scope>NUCLEOTIDE SEQUENCE</scope>
</reference>
<dbReference type="GO" id="GO:0003924">
    <property type="term" value="F:GTPase activity"/>
    <property type="evidence" value="ECO:0007669"/>
    <property type="project" value="InterPro"/>
</dbReference>
<feature type="domain" description="CP-type G" evidence="14">
    <location>
        <begin position="670"/>
        <end position="903"/>
    </location>
</feature>
<dbReference type="Pfam" id="PF00630">
    <property type="entry name" value="Filamin"/>
    <property type="match status" value="1"/>
</dbReference>
<dbReference type="PANTHER" id="PTHR45709:SF2">
    <property type="entry name" value="LARGE SUBUNIT GTPASE 1 HOMOLOG"/>
    <property type="match status" value="1"/>
</dbReference>
<comment type="catalytic activity">
    <reaction evidence="9">
        <text>L-seryl-[EGF-like domain protein] + UDP-alpha-D-xylose = 3-O-(beta-D-xylosyl)-L-seryl-[EGF-like domain protein] + UDP + H(+)</text>
        <dbReference type="Rhea" id="RHEA:62016"/>
        <dbReference type="Rhea" id="RHEA-COMP:16010"/>
        <dbReference type="Rhea" id="RHEA-COMP:16011"/>
        <dbReference type="ChEBI" id="CHEBI:15378"/>
        <dbReference type="ChEBI" id="CHEBI:29999"/>
        <dbReference type="ChEBI" id="CHEBI:57632"/>
        <dbReference type="ChEBI" id="CHEBI:58223"/>
        <dbReference type="ChEBI" id="CHEBI:132085"/>
    </reaction>
</comment>
<dbReference type="CDD" id="cd01857">
    <property type="entry name" value="HSR1_MMR1"/>
    <property type="match status" value="1"/>
</dbReference>
<dbReference type="InterPro" id="IPR023179">
    <property type="entry name" value="GTP-bd_ortho_bundle_sf"/>
</dbReference>
<evidence type="ECO:0000256" key="4">
    <source>
        <dbReference type="ARBA" id="ARBA00022741"/>
    </source>
</evidence>